<reference evidence="5 6" key="1">
    <citation type="submission" date="2019-11" db="EMBL/GenBank/DDBJ databases">
        <title>Isolation of a new High Light Tolerant Cyanobacteria.</title>
        <authorList>
            <person name="Dobson Z."/>
            <person name="Vaughn N."/>
            <person name="Vaughn M."/>
            <person name="Fromme P."/>
            <person name="Mazor Y."/>
        </authorList>
    </citation>
    <scope>NUCLEOTIDE SEQUENCE [LARGE SCALE GENOMIC DNA]</scope>
    <source>
        <strain evidence="5 6">0216</strain>
    </source>
</reference>
<dbReference type="AlphaFoldDB" id="A0A844GR98"/>
<evidence type="ECO:0000256" key="2">
    <source>
        <dbReference type="ARBA" id="ARBA00006171"/>
    </source>
</evidence>
<name>A0A844GR98_9CHRO</name>
<comment type="cofactor">
    <cofactor evidence="1">
        <name>Mg(2+)</name>
        <dbReference type="ChEBI" id="CHEBI:18420"/>
    </cofactor>
</comment>
<dbReference type="InterPro" id="IPR036412">
    <property type="entry name" value="HAD-like_sf"/>
</dbReference>
<dbReference type="InterPro" id="IPR006439">
    <property type="entry name" value="HAD-SF_hydro_IA"/>
</dbReference>
<dbReference type="NCBIfam" id="TIGR01549">
    <property type="entry name" value="HAD-SF-IA-v1"/>
    <property type="match status" value="1"/>
</dbReference>
<dbReference type="NCBIfam" id="TIGR01509">
    <property type="entry name" value="HAD-SF-IA-v3"/>
    <property type="match status" value="1"/>
</dbReference>
<organism evidence="5 6">
    <name type="scientific">Cyanobacterium aponinum 0216</name>
    <dbReference type="NCBI Taxonomy" id="2676140"/>
    <lineage>
        <taxon>Bacteria</taxon>
        <taxon>Bacillati</taxon>
        <taxon>Cyanobacteriota</taxon>
        <taxon>Cyanophyceae</taxon>
        <taxon>Oscillatoriophycideae</taxon>
        <taxon>Chroococcales</taxon>
        <taxon>Geminocystaceae</taxon>
        <taxon>Cyanobacterium</taxon>
    </lineage>
</organism>
<keyword evidence="5" id="KW-0378">Hydrolase</keyword>
<dbReference type="Gene3D" id="1.10.150.240">
    <property type="entry name" value="Putative phosphatase, domain 2"/>
    <property type="match status" value="1"/>
</dbReference>
<dbReference type="InterPro" id="IPR051600">
    <property type="entry name" value="Beta-PGM-like"/>
</dbReference>
<dbReference type="GO" id="GO:0016787">
    <property type="term" value="F:hydrolase activity"/>
    <property type="evidence" value="ECO:0007669"/>
    <property type="project" value="UniProtKB-KW"/>
</dbReference>
<sequence>MVLKAILFDFNGVIVNDEIIHQKLIDELLLRENLPPSGNQYQKFCLGRSDRACIRDILEARGRVIGEEYLDKLIQRKAQDYRRILEEMEKLPSCDRITEFILSLQSRHLSLGIVTGALRTETEYILEKMNIRQYFSVIVAGDDIKTSKPSGDGYLLAVEKINQQNPSLELKPSECLVIEDTPAGIEAGKNAGMAVVGVANTYPLHLLQRQANWCVDNLMQLDLDWINDTMKANFTL</sequence>
<dbReference type="PANTHER" id="PTHR46193">
    <property type="entry name" value="6-PHOSPHOGLUCONATE PHOSPHATASE"/>
    <property type="match status" value="1"/>
</dbReference>
<evidence type="ECO:0000313" key="5">
    <source>
        <dbReference type="EMBL" id="MTF37582.1"/>
    </source>
</evidence>
<keyword evidence="4" id="KW-0460">Magnesium</keyword>
<dbReference type="InterPro" id="IPR023214">
    <property type="entry name" value="HAD_sf"/>
</dbReference>
<dbReference type="PANTHER" id="PTHR46193:SF21">
    <property type="entry name" value="SLL1138 PROTEIN"/>
    <property type="match status" value="1"/>
</dbReference>
<dbReference type="SUPFAM" id="SSF56784">
    <property type="entry name" value="HAD-like"/>
    <property type="match status" value="1"/>
</dbReference>
<evidence type="ECO:0000313" key="6">
    <source>
        <dbReference type="Proteomes" id="UP000437131"/>
    </source>
</evidence>
<dbReference type="Proteomes" id="UP000437131">
    <property type="component" value="Unassembled WGS sequence"/>
</dbReference>
<accession>A0A844GR98</accession>
<dbReference type="RefSeq" id="WP_155082479.1">
    <property type="nucleotide sequence ID" value="NZ_WMIA01000001.1"/>
</dbReference>
<gene>
    <name evidence="5" type="ORF">GGC33_01360</name>
</gene>
<evidence type="ECO:0000256" key="1">
    <source>
        <dbReference type="ARBA" id="ARBA00001946"/>
    </source>
</evidence>
<comment type="caution">
    <text evidence="5">The sequence shown here is derived from an EMBL/GenBank/DDBJ whole genome shotgun (WGS) entry which is preliminary data.</text>
</comment>
<protein>
    <submittedName>
        <fullName evidence="5">HAD-IA family hydrolase</fullName>
    </submittedName>
</protein>
<dbReference type="SFLD" id="SFLDS00003">
    <property type="entry name" value="Haloacid_Dehalogenase"/>
    <property type="match status" value="1"/>
</dbReference>
<evidence type="ECO:0000256" key="3">
    <source>
        <dbReference type="ARBA" id="ARBA00022723"/>
    </source>
</evidence>
<proteinExistence type="inferred from homology"/>
<comment type="similarity">
    <text evidence="2">Belongs to the HAD-like hydrolase superfamily. CbbY/CbbZ/Gph/YieH family.</text>
</comment>
<dbReference type="Pfam" id="PF13419">
    <property type="entry name" value="HAD_2"/>
    <property type="match status" value="1"/>
</dbReference>
<dbReference type="InterPro" id="IPR023198">
    <property type="entry name" value="PGP-like_dom2"/>
</dbReference>
<evidence type="ECO:0000256" key="4">
    <source>
        <dbReference type="ARBA" id="ARBA00022842"/>
    </source>
</evidence>
<keyword evidence="3" id="KW-0479">Metal-binding</keyword>
<dbReference type="SFLD" id="SFLDG01129">
    <property type="entry name" value="C1.5:_HAD__Beta-PGM__Phosphata"/>
    <property type="match status" value="1"/>
</dbReference>
<dbReference type="GO" id="GO:0046872">
    <property type="term" value="F:metal ion binding"/>
    <property type="evidence" value="ECO:0007669"/>
    <property type="project" value="UniProtKB-KW"/>
</dbReference>
<dbReference type="InterPro" id="IPR041492">
    <property type="entry name" value="HAD_2"/>
</dbReference>
<dbReference type="EMBL" id="WMIA01000001">
    <property type="protein sequence ID" value="MTF37582.1"/>
    <property type="molecule type" value="Genomic_DNA"/>
</dbReference>
<dbReference type="Gene3D" id="3.40.50.1000">
    <property type="entry name" value="HAD superfamily/HAD-like"/>
    <property type="match status" value="1"/>
</dbReference>